<dbReference type="AlphaFoldDB" id="A0A418YMK7"/>
<comment type="caution">
    <text evidence="1">The sequence shown here is derived from an EMBL/GenBank/DDBJ whole genome shotgun (WGS) entry which is preliminary data.</text>
</comment>
<protein>
    <submittedName>
        <fullName evidence="1">Uncharacterized protein</fullName>
    </submittedName>
</protein>
<keyword evidence="2" id="KW-1185">Reference proteome</keyword>
<proteinExistence type="predicted"/>
<reference evidence="1 2" key="1">
    <citation type="submission" date="2018-08" db="EMBL/GenBank/DDBJ databases">
        <title>Sphingobium sp. EO9.</title>
        <authorList>
            <person name="Park Y."/>
            <person name="Kim K.H."/>
            <person name="Jeon C.O."/>
        </authorList>
    </citation>
    <scope>NUCLEOTIDE SEQUENCE [LARGE SCALE GENOMIC DNA]</scope>
    <source>
        <strain evidence="1 2">EO9</strain>
    </source>
</reference>
<gene>
    <name evidence="1" type="ORF">D0Z70_20100</name>
</gene>
<evidence type="ECO:0000313" key="1">
    <source>
        <dbReference type="EMBL" id="RJG52402.1"/>
    </source>
</evidence>
<organism evidence="1 2">
    <name type="scientific">Sphingobium terrigena</name>
    <dbReference type="NCBI Taxonomy" id="2304063"/>
    <lineage>
        <taxon>Bacteria</taxon>
        <taxon>Pseudomonadati</taxon>
        <taxon>Pseudomonadota</taxon>
        <taxon>Alphaproteobacteria</taxon>
        <taxon>Sphingomonadales</taxon>
        <taxon>Sphingomonadaceae</taxon>
        <taxon>Sphingobium</taxon>
    </lineage>
</organism>
<evidence type="ECO:0000313" key="2">
    <source>
        <dbReference type="Proteomes" id="UP000283469"/>
    </source>
</evidence>
<dbReference type="OrthoDB" id="7473836at2"/>
<dbReference type="Proteomes" id="UP000283469">
    <property type="component" value="Unassembled WGS sequence"/>
</dbReference>
<accession>A0A418YMK7</accession>
<sequence length="72" mass="8131">MEAMMPLPDLPARLSPCRGRLCSFDHAYKIALNLRGDTGVPHYVVRGILPLQAYRVTTRPPAWPDRWLAMVA</sequence>
<dbReference type="EMBL" id="QVRA01000027">
    <property type="protein sequence ID" value="RJG52402.1"/>
    <property type="molecule type" value="Genomic_DNA"/>
</dbReference>
<name>A0A418YMK7_9SPHN</name>